<comment type="caution">
    <text evidence="2">The sequence shown here is derived from an EMBL/GenBank/DDBJ whole genome shotgun (WGS) entry which is preliminary data.</text>
</comment>
<dbReference type="InterPro" id="IPR017025">
    <property type="entry name" value="Cancer-assoc_antigen_RCAS1"/>
</dbReference>
<evidence type="ECO:0000313" key="3">
    <source>
        <dbReference type="Proteomes" id="UP000820818"/>
    </source>
</evidence>
<dbReference type="EMBL" id="WJBH02000001">
    <property type="protein sequence ID" value="KAI9565680.1"/>
    <property type="molecule type" value="Genomic_DNA"/>
</dbReference>
<dbReference type="PANTHER" id="PTHR15208">
    <property type="entry name" value="RECEPTOR-BINDING CANCER ANTIGEN EXPRESSED ON SISO CELLS CANCER ASSOCIATED SURFACE ANTIGEN RCAS1 ESTROGEN RECEPTOR-BINDING FRAGMENT- ASSOCIATED GENE 9 PROTEIN"/>
    <property type="match status" value="1"/>
</dbReference>
<accession>A0AAD5Q3Q5</accession>
<dbReference type="AlphaFoldDB" id="A0AAD5Q3Q5"/>
<dbReference type="GO" id="GO:0030141">
    <property type="term" value="C:secretory granule"/>
    <property type="evidence" value="ECO:0007669"/>
    <property type="project" value="TreeGrafter"/>
</dbReference>
<evidence type="ECO:0000256" key="1">
    <source>
        <dbReference type="SAM" id="MobiDB-lite"/>
    </source>
</evidence>
<proteinExistence type="predicted"/>
<organism evidence="2 3">
    <name type="scientific">Daphnia sinensis</name>
    <dbReference type="NCBI Taxonomy" id="1820382"/>
    <lineage>
        <taxon>Eukaryota</taxon>
        <taxon>Metazoa</taxon>
        <taxon>Ecdysozoa</taxon>
        <taxon>Arthropoda</taxon>
        <taxon>Crustacea</taxon>
        <taxon>Branchiopoda</taxon>
        <taxon>Diplostraca</taxon>
        <taxon>Cladocera</taxon>
        <taxon>Anomopoda</taxon>
        <taxon>Daphniidae</taxon>
        <taxon>Daphnia</taxon>
        <taxon>Daphnia similis group</taxon>
    </lineage>
</organism>
<dbReference type="Proteomes" id="UP000820818">
    <property type="component" value="Linkage Group LG1"/>
</dbReference>
<name>A0AAD5Q3Q5_9CRUS</name>
<dbReference type="PIRSF" id="PIRSF034247">
    <property type="entry name" value="RCAS1"/>
    <property type="match status" value="1"/>
</dbReference>
<keyword evidence="3" id="KW-1185">Reference proteome</keyword>
<evidence type="ECO:0000313" key="2">
    <source>
        <dbReference type="EMBL" id="KAI9565680.1"/>
    </source>
</evidence>
<reference evidence="2 3" key="1">
    <citation type="submission" date="2022-05" db="EMBL/GenBank/DDBJ databases">
        <title>A multi-omics perspective on studying reproductive biology in Daphnia sinensis.</title>
        <authorList>
            <person name="Jia J."/>
        </authorList>
    </citation>
    <scope>NUCLEOTIDE SEQUENCE [LARGE SCALE GENOMIC DNA]</scope>
    <source>
        <strain evidence="2 3">WSL</strain>
    </source>
</reference>
<feature type="region of interest" description="Disordered" evidence="1">
    <location>
        <begin position="143"/>
        <end position="168"/>
    </location>
</feature>
<protein>
    <submittedName>
        <fullName evidence="2">Uncharacterized protein</fullName>
    </submittedName>
</protein>
<sequence length="189" mass="21933">MPISYIVNRIKGLILIILNMFKRVMCIFNKRRRKPSGDVIMESVITESSSDRSREKMIPWNSWDENKPVTVEDHIEQYRKSLTKLRSASEEIAHEPDFFNDMTPEIKTSNSLKLNFRPVTSLQQQQKVTFDIQENFDSLLLSPPGLGDILDEDEDPSSTGWDADSEDINAVLKQQKMEERRKRSLRSGE</sequence>
<dbReference type="PANTHER" id="PTHR15208:SF2">
    <property type="entry name" value="RECEPTOR-BINDING CANCER ANTIGEN EXPRESSED ON SISO CELLS"/>
    <property type="match status" value="1"/>
</dbReference>
<gene>
    <name evidence="2" type="ORF">GHT06_009472</name>
</gene>